<feature type="signal peptide" evidence="1">
    <location>
        <begin position="1"/>
        <end position="25"/>
    </location>
</feature>
<dbReference type="InterPro" id="IPR013830">
    <property type="entry name" value="SGNH_hydro"/>
</dbReference>
<evidence type="ECO:0000313" key="4">
    <source>
        <dbReference type="Proteomes" id="UP000032670"/>
    </source>
</evidence>
<dbReference type="SUPFAM" id="SSF52266">
    <property type="entry name" value="SGNH hydrolase"/>
    <property type="match status" value="1"/>
</dbReference>
<proteinExistence type="predicted"/>
<keyword evidence="4" id="KW-1185">Reference proteome</keyword>
<name>A0A0D6NJV8_9PROT</name>
<dbReference type="Gene3D" id="3.40.50.1110">
    <property type="entry name" value="SGNH hydrolase"/>
    <property type="match status" value="1"/>
</dbReference>
<dbReference type="CDD" id="cd00229">
    <property type="entry name" value="SGNH_hydrolase"/>
    <property type="match status" value="1"/>
</dbReference>
<evidence type="ECO:0000256" key="1">
    <source>
        <dbReference type="SAM" id="SignalP"/>
    </source>
</evidence>
<dbReference type="Gene3D" id="2.60.120.200">
    <property type="match status" value="1"/>
</dbReference>
<reference evidence="3 4" key="1">
    <citation type="submission" date="2012-11" db="EMBL/GenBank/DDBJ databases">
        <title>Whole genome sequence of Acetobacter orientalis 21F-2.</title>
        <authorList>
            <person name="Azuma Y."/>
            <person name="Higashiura N."/>
            <person name="Hirakawa H."/>
            <person name="Matsushita K."/>
        </authorList>
    </citation>
    <scope>NUCLEOTIDE SEQUENCE [LARGE SCALE GENOMIC DNA]</scope>
    <source>
        <strain evidence="3 4">21F-2</strain>
    </source>
</reference>
<dbReference type="Pfam" id="PF13472">
    <property type="entry name" value="Lipase_GDSL_2"/>
    <property type="match status" value="1"/>
</dbReference>
<dbReference type="GO" id="GO:0016788">
    <property type="term" value="F:hydrolase activity, acting on ester bonds"/>
    <property type="evidence" value="ECO:0007669"/>
    <property type="project" value="UniProtKB-ARBA"/>
</dbReference>
<dbReference type="RefSeq" id="WP_052946402.1">
    <property type="nucleotide sequence ID" value="NZ_BAMX01000020.1"/>
</dbReference>
<evidence type="ECO:0000313" key="3">
    <source>
        <dbReference type="EMBL" id="GAN66367.1"/>
    </source>
</evidence>
<accession>A0A6N3T0P1</accession>
<dbReference type="Proteomes" id="UP000032670">
    <property type="component" value="Unassembled WGS sequence"/>
</dbReference>
<keyword evidence="1" id="KW-0732">Signal</keyword>
<dbReference type="GeneID" id="76204508"/>
<evidence type="ECO:0000259" key="2">
    <source>
        <dbReference type="Pfam" id="PF13472"/>
    </source>
</evidence>
<dbReference type="AlphaFoldDB" id="A0A0D6NJV8"/>
<sequence>MKQAQFYISLIVPCACGLLASIASAAPLALPQTCSGYDAAFAPSKRADSQHGFKVDDLWQACGTVWTAVSVSRNAANWQKLQITGLPTDYLGEGVVFSGGTTRLVSGYVGPALDVRLSLHGQSQVVTLPLTQEGHLDSRLLQQRDAGTSATVLKVYDQSGHGNHLLATTGKEVVHVGEVKVGQDEALSWGEANGPGGFVLPSSMKVSANNFFFGTIGGFSSSNSGHAAYPVPLLLGQGGAGHELKVYFGGYQLDGFVHVSDPFNPDQILNLVVNNTNSVFSIWSHKTTYSVQSGNTQSVGHTQQSAAFLQGGYIGYNADGGQWFEQGPNTGLWTGIVLANAVDSAHRIQMFHASAALHMQQTPQSKSAVVTIGDSRTEGYLVADGQNWPWLMQQKGQYQSYNLAVSGATSRHMLAMLPAAKTIAAQSDKHIAIVFGGFNDHLPQNKISYTETVHNLAQIVDTLQKMSYYVILVSESQTDPVLRQQLVDALSHGSLHPNVVVDPFSQGMPLFDLHNTTYWHNDFTHPTAAGQVELANFLWPSVSEILQQERP</sequence>
<accession>A0A0D6NJV8</accession>
<feature type="domain" description="SGNH hydrolase-type esterase" evidence="2">
    <location>
        <begin position="372"/>
        <end position="531"/>
    </location>
</feature>
<dbReference type="InterPro" id="IPR036514">
    <property type="entry name" value="SGNH_hydro_sf"/>
</dbReference>
<gene>
    <name evidence="3" type="ORF">Abor_020_004</name>
</gene>
<protein>
    <recommendedName>
        <fullName evidence="2">SGNH hydrolase-type esterase domain-containing protein</fullName>
    </recommendedName>
</protein>
<dbReference type="STRING" id="1231341.Abor_020_004"/>
<organism evidence="3 4">
    <name type="scientific">Acetobacter orientalis</name>
    <dbReference type="NCBI Taxonomy" id="146474"/>
    <lineage>
        <taxon>Bacteria</taxon>
        <taxon>Pseudomonadati</taxon>
        <taxon>Pseudomonadota</taxon>
        <taxon>Alphaproteobacteria</taxon>
        <taxon>Acetobacterales</taxon>
        <taxon>Acetobacteraceae</taxon>
        <taxon>Acetobacter</taxon>
    </lineage>
</organism>
<dbReference type="EMBL" id="BAMX01000020">
    <property type="protein sequence ID" value="GAN66367.1"/>
    <property type="molecule type" value="Genomic_DNA"/>
</dbReference>
<feature type="chain" id="PRO_5030005875" description="SGNH hydrolase-type esterase domain-containing protein" evidence="1">
    <location>
        <begin position="26"/>
        <end position="551"/>
    </location>
</feature>
<comment type="caution">
    <text evidence="3">The sequence shown here is derived from an EMBL/GenBank/DDBJ whole genome shotgun (WGS) entry which is preliminary data.</text>
</comment>